<dbReference type="EMBL" id="JAZDWU010000008">
    <property type="protein sequence ID" value="KAK9993898.1"/>
    <property type="molecule type" value="Genomic_DNA"/>
</dbReference>
<accession>A0AAW2C859</accession>
<proteinExistence type="predicted"/>
<sequence>MICACFYLVNVSLQEIHCQEISQASNEEHYFKNKDAFEAFMDFYREAVIIVEREVDFGSLANTFIPDVFRDRTWAPLLTGIVEVHDILVREFFLNAFKEGDHLNYWVKGNEFSISAVLIQNLLQIRPVIPKSSLPYDKRITLVLEAALNLGGARKRQSLHTISFSSAMTTLVYIMLYNPYPVRNLTILSQPRPLFLHDLYMIILTFVLISTISLQNGSIRRRPE</sequence>
<dbReference type="AlphaFoldDB" id="A0AAW2C859"/>
<feature type="transmembrane region" description="Helical" evidence="1">
    <location>
        <begin position="199"/>
        <end position="219"/>
    </location>
</feature>
<feature type="transmembrane region" description="Helical" evidence="1">
    <location>
        <begin position="159"/>
        <end position="179"/>
    </location>
</feature>
<keyword evidence="1" id="KW-0472">Membrane</keyword>
<evidence type="ECO:0000313" key="3">
    <source>
        <dbReference type="Proteomes" id="UP001459277"/>
    </source>
</evidence>
<gene>
    <name evidence="2" type="ORF">SO802_023601</name>
</gene>
<name>A0AAW2C859_9ROSI</name>
<keyword evidence="1" id="KW-0812">Transmembrane</keyword>
<protein>
    <submittedName>
        <fullName evidence="2">Uncharacterized protein</fullName>
    </submittedName>
</protein>
<keyword evidence="3" id="KW-1185">Reference proteome</keyword>
<evidence type="ECO:0000313" key="2">
    <source>
        <dbReference type="EMBL" id="KAK9993898.1"/>
    </source>
</evidence>
<organism evidence="2 3">
    <name type="scientific">Lithocarpus litseifolius</name>
    <dbReference type="NCBI Taxonomy" id="425828"/>
    <lineage>
        <taxon>Eukaryota</taxon>
        <taxon>Viridiplantae</taxon>
        <taxon>Streptophyta</taxon>
        <taxon>Embryophyta</taxon>
        <taxon>Tracheophyta</taxon>
        <taxon>Spermatophyta</taxon>
        <taxon>Magnoliopsida</taxon>
        <taxon>eudicotyledons</taxon>
        <taxon>Gunneridae</taxon>
        <taxon>Pentapetalae</taxon>
        <taxon>rosids</taxon>
        <taxon>fabids</taxon>
        <taxon>Fagales</taxon>
        <taxon>Fagaceae</taxon>
        <taxon>Lithocarpus</taxon>
    </lineage>
</organism>
<reference evidence="2 3" key="1">
    <citation type="submission" date="2024-01" db="EMBL/GenBank/DDBJ databases">
        <title>A telomere-to-telomere, gap-free genome of sweet tea (Lithocarpus litseifolius).</title>
        <authorList>
            <person name="Zhou J."/>
        </authorList>
    </citation>
    <scope>NUCLEOTIDE SEQUENCE [LARGE SCALE GENOMIC DNA]</scope>
    <source>
        <strain evidence="2">Zhou-2022a</strain>
        <tissue evidence="2">Leaf</tissue>
    </source>
</reference>
<keyword evidence="1" id="KW-1133">Transmembrane helix</keyword>
<comment type="caution">
    <text evidence="2">The sequence shown here is derived from an EMBL/GenBank/DDBJ whole genome shotgun (WGS) entry which is preliminary data.</text>
</comment>
<dbReference type="Proteomes" id="UP001459277">
    <property type="component" value="Unassembled WGS sequence"/>
</dbReference>
<evidence type="ECO:0000256" key="1">
    <source>
        <dbReference type="SAM" id="Phobius"/>
    </source>
</evidence>